<evidence type="ECO:0000256" key="1">
    <source>
        <dbReference type="SAM" id="MobiDB-lite"/>
    </source>
</evidence>
<protein>
    <recommendedName>
        <fullName evidence="7">RNA polymerase I-specific transcription initiation factor RRN6-like protein</fullName>
    </recommendedName>
</protein>
<evidence type="ECO:0000259" key="2">
    <source>
        <dbReference type="Pfam" id="PF10214"/>
    </source>
</evidence>
<feature type="domain" description="RRN6 K-rich C-terminal" evidence="3">
    <location>
        <begin position="855"/>
        <end position="992"/>
    </location>
</feature>
<dbReference type="Pfam" id="PF20640">
    <property type="entry name" value="Rrn6_HB"/>
    <property type="match status" value="1"/>
</dbReference>
<dbReference type="InterPro" id="IPR036322">
    <property type="entry name" value="WD40_repeat_dom_sf"/>
</dbReference>
<evidence type="ECO:0008006" key="7">
    <source>
        <dbReference type="Google" id="ProtNLM"/>
    </source>
</evidence>
<dbReference type="Pfam" id="PF20639">
    <property type="entry name" value="Rrn6_K-rich"/>
    <property type="match status" value="1"/>
</dbReference>
<dbReference type="GO" id="GO:0001163">
    <property type="term" value="F:RNA polymerase I transcription regulatory region sequence-specific DNA binding"/>
    <property type="evidence" value="ECO:0007669"/>
    <property type="project" value="TreeGrafter"/>
</dbReference>
<dbReference type="GO" id="GO:0042790">
    <property type="term" value="P:nucleolar large rRNA transcription by RNA polymerase I"/>
    <property type="evidence" value="ECO:0007669"/>
    <property type="project" value="TreeGrafter"/>
</dbReference>
<name>A0A6A5UMZ5_9PLEO</name>
<feature type="compositionally biased region" description="Basic residues" evidence="1">
    <location>
        <begin position="975"/>
        <end position="992"/>
    </location>
</feature>
<evidence type="ECO:0000313" key="6">
    <source>
        <dbReference type="Proteomes" id="UP000800036"/>
    </source>
</evidence>
<feature type="compositionally biased region" description="Polar residues" evidence="1">
    <location>
        <begin position="924"/>
        <end position="940"/>
    </location>
</feature>
<dbReference type="EMBL" id="ML976765">
    <property type="protein sequence ID" value="KAF1965289.1"/>
    <property type="molecule type" value="Genomic_DNA"/>
</dbReference>
<dbReference type="InterPro" id="IPR048537">
    <property type="entry name" value="RRN6_HB"/>
</dbReference>
<organism evidence="5 6">
    <name type="scientific">Bimuria novae-zelandiae CBS 107.79</name>
    <dbReference type="NCBI Taxonomy" id="1447943"/>
    <lineage>
        <taxon>Eukaryota</taxon>
        <taxon>Fungi</taxon>
        <taxon>Dikarya</taxon>
        <taxon>Ascomycota</taxon>
        <taxon>Pezizomycotina</taxon>
        <taxon>Dothideomycetes</taxon>
        <taxon>Pleosporomycetidae</taxon>
        <taxon>Pleosporales</taxon>
        <taxon>Massarineae</taxon>
        <taxon>Didymosphaeriaceae</taxon>
        <taxon>Bimuria</taxon>
    </lineage>
</organism>
<dbReference type="AlphaFoldDB" id="A0A6A5UMZ5"/>
<gene>
    <name evidence="5" type="ORF">BU23DRAFT_604296</name>
</gene>
<reference evidence="5" key="1">
    <citation type="journal article" date="2020" name="Stud. Mycol.">
        <title>101 Dothideomycetes genomes: a test case for predicting lifestyles and emergence of pathogens.</title>
        <authorList>
            <person name="Haridas S."/>
            <person name="Albert R."/>
            <person name="Binder M."/>
            <person name="Bloem J."/>
            <person name="Labutti K."/>
            <person name="Salamov A."/>
            <person name="Andreopoulos B."/>
            <person name="Baker S."/>
            <person name="Barry K."/>
            <person name="Bills G."/>
            <person name="Bluhm B."/>
            <person name="Cannon C."/>
            <person name="Castanera R."/>
            <person name="Culley D."/>
            <person name="Daum C."/>
            <person name="Ezra D."/>
            <person name="Gonzalez J."/>
            <person name="Henrissat B."/>
            <person name="Kuo A."/>
            <person name="Liang C."/>
            <person name="Lipzen A."/>
            <person name="Lutzoni F."/>
            <person name="Magnuson J."/>
            <person name="Mondo S."/>
            <person name="Nolan M."/>
            <person name="Ohm R."/>
            <person name="Pangilinan J."/>
            <person name="Park H.-J."/>
            <person name="Ramirez L."/>
            <person name="Alfaro M."/>
            <person name="Sun H."/>
            <person name="Tritt A."/>
            <person name="Yoshinaga Y."/>
            <person name="Zwiers L.-H."/>
            <person name="Turgeon B."/>
            <person name="Goodwin S."/>
            <person name="Spatafora J."/>
            <person name="Crous P."/>
            <person name="Grigoriev I."/>
        </authorList>
    </citation>
    <scope>NUCLEOTIDE SEQUENCE</scope>
    <source>
        <strain evidence="5">CBS 107.79</strain>
    </source>
</reference>
<dbReference type="OrthoDB" id="4090074at2759"/>
<proteinExistence type="predicted"/>
<dbReference type="PANTHER" id="PTHR28221">
    <property type="entry name" value="RNA POLYMERASE I-SPECIFIC TRANSCRIPTION INITIATION FACTOR RRN6"/>
    <property type="match status" value="1"/>
</dbReference>
<dbReference type="InterPro" id="IPR048535">
    <property type="entry name" value="RRN6_beta-prop"/>
</dbReference>
<feature type="compositionally biased region" description="Basic residues" evidence="1">
    <location>
        <begin position="893"/>
        <end position="909"/>
    </location>
</feature>
<feature type="domain" description="RRN6 beta-propeller" evidence="2">
    <location>
        <begin position="104"/>
        <end position="468"/>
    </location>
</feature>
<evidence type="ECO:0000259" key="3">
    <source>
        <dbReference type="Pfam" id="PF20639"/>
    </source>
</evidence>
<evidence type="ECO:0000313" key="5">
    <source>
        <dbReference type="EMBL" id="KAF1965289.1"/>
    </source>
</evidence>
<dbReference type="Proteomes" id="UP000800036">
    <property type="component" value="Unassembled WGS sequence"/>
</dbReference>
<dbReference type="InterPro" id="IPR048536">
    <property type="entry name" value="Rrn6_K-rich"/>
</dbReference>
<keyword evidence="6" id="KW-1185">Reference proteome</keyword>
<dbReference type="GO" id="GO:0001179">
    <property type="term" value="F:RNA polymerase I general transcription initiation factor binding"/>
    <property type="evidence" value="ECO:0007669"/>
    <property type="project" value="TreeGrafter"/>
</dbReference>
<dbReference type="InterPro" id="IPR019350">
    <property type="entry name" value="RNA_pol_I-sp_TIF_RRN6-like"/>
</dbReference>
<accession>A0A6A5UMZ5</accession>
<feature type="region of interest" description="Disordered" evidence="1">
    <location>
        <begin position="884"/>
        <end position="992"/>
    </location>
</feature>
<feature type="domain" description="RRN6 helical bundle" evidence="4">
    <location>
        <begin position="577"/>
        <end position="767"/>
    </location>
</feature>
<feature type="compositionally biased region" description="Low complexity" evidence="1">
    <location>
        <begin position="804"/>
        <end position="813"/>
    </location>
</feature>
<feature type="region of interest" description="Disordered" evidence="1">
    <location>
        <begin position="804"/>
        <end position="826"/>
    </location>
</feature>
<sequence>MTEVSPNHLNCGHFGLPAYDQENNSWAFPRIASGSGFRQLGHWTTIIPAAVHFPSANVPRTLSIAQHATNSAFRDRPELIPARQHVPELEAVSAAATATLAIYDPAVGQLMSIGTITASKKSARRIRQVVALPTGEAGNILRLQLLVNERHGWPAEQHNQPLCYIEGPSLKGDFGFWNQDATAIQQVCFAQSEEPGSLLAVRLPQRIVLFHSVLLSRPTAAATSPLYNLPPSALDIRPFHSVWTEDTGGALHADVSFNPHYQLQFAIVAQDSSWSIWDIDGGRRAYTVKLAVSGNMSIKEEMDSNDDHKTATSWKEDGWARILWVGDANTILICNRRRLELMHLKDSARSLKLPQVIDGSSSKNPSEHWILDVRRHPTNEKLFFVLTSARLYLFSVTCVSDMPRDKSRDVDAAAILMSWTHFRGAEDITLQLFVESTSEDEIAVFVSSRLNTLITVYHLTDHPSTTVPYRSFGPTTVRLDTYKNSPGPKTILNFNIARLNYKDSNGGPRGSGHIYEDHGARFYQLSAIFNDLSVAQTILCSLGPDAWEKSLEDVEATSWSRVKRQPAWTALSQNTASSGEDDFVEPDGLIDAPAPLLKPMYPSPQFRSRKPIRSIVNFRGLYAILASNQPIERDSVETSTETMDIAALVDELRWRLDRKENVAPFASGTMQEYAGVVTVDDIDEVSAKLEELSLTEHASSLELRRIASDHVLGFVDDKVQESLPLSSVYDLVLQNWVASLPGSIPARIRQNKERMARRIATGLVLASTRVRESKDVDFTATHPGPSQDSAVALSLSLPLYSSQPDLQLPSSQPNESNGFDVPPAPNTVSSDLLTRLSKHLAVNSSKPLEIRPSISQVLTHWQLGTDPSKYDWEATERAFAEELELEQEGTQKRREKARRKKERQAKRQKKENQRFTGRVESGLVESQPQMLRQPQVQRSSPGPYFPGSSQAPTQSSSQMFGGMLGVQSQVEPGRHGGRLAKKKKGKSRMSGF</sequence>
<dbReference type="PANTHER" id="PTHR28221:SF2">
    <property type="entry name" value="RNA POLYMERASE I-SPECIFIC TRANSCRIPTION INITIATION FACTOR RRN6"/>
    <property type="match status" value="1"/>
</dbReference>
<feature type="compositionally biased region" description="Polar residues" evidence="1">
    <location>
        <begin position="947"/>
        <end position="959"/>
    </location>
</feature>
<dbReference type="SUPFAM" id="SSF50978">
    <property type="entry name" value="WD40 repeat-like"/>
    <property type="match status" value="1"/>
</dbReference>
<dbReference type="GO" id="GO:0070860">
    <property type="term" value="C:RNA polymerase I core factor complex"/>
    <property type="evidence" value="ECO:0007669"/>
    <property type="project" value="TreeGrafter"/>
</dbReference>
<evidence type="ECO:0000259" key="4">
    <source>
        <dbReference type="Pfam" id="PF20640"/>
    </source>
</evidence>
<dbReference type="Pfam" id="PF10214">
    <property type="entry name" value="Rrn6_beta-prop"/>
    <property type="match status" value="1"/>
</dbReference>